<dbReference type="EMBL" id="BMAW01013120">
    <property type="protein sequence ID" value="GFT32188.1"/>
    <property type="molecule type" value="Genomic_DNA"/>
</dbReference>
<organism evidence="1 2">
    <name type="scientific">Nephila pilipes</name>
    <name type="common">Giant wood spider</name>
    <name type="synonym">Nephila maculata</name>
    <dbReference type="NCBI Taxonomy" id="299642"/>
    <lineage>
        <taxon>Eukaryota</taxon>
        <taxon>Metazoa</taxon>
        <taxon>Ecdysozoa</taxon>
        <taxon>Arthropoda</taxon>
        <taxon>Chelicerata</taxon>
        <taxon>Arachnida</taxon>
        <taxon>Araneae</taxon>
        <taxon>Araneomorphae</taxon>
        <taxon>Entelegynae</taxon>
        <taxon>Araneoidea</taxon>
        <taxon>Nephilidae</taxon>
        <taxon>Nephila</taxon>
    </lineage>
</organism>
<name>A0A8X6NUV7_NEPPI</name>
<feature type="non-terminal residue" evidence="1">
    <location>
        <position position="1"/>
    </location>
</feature>
<evidence type="ECO:0000313" key="1">
    <source>
        <dbReference type="EMBL" id="GFT32188.1"/>
    </source>
</evidence>
<comment type="caution">
    <text evidence="1">The sequence shown here is derived from an EMBL/GenBank/DDBJ whole genome shotgun (WGS) entry which is preliminary data.</text>
</comment>
<accession>A0A8X6NUV7</accession>
<dbReference type="Proteomes" id="UP000887013">
    <property type="component" value="Unassembled WGS sequence"/>
</dbReference>
<sequence length="15" mass="1625">DDEEMEVEGASNGDK</sequence>
<reference evidence="1" key="1">
    <citation type="submission" date="2020-08" db="EMBL/GenBank/DDBJ databases">
        <title>Multicomponent nature underlies the extraordinary mechanical properties of spider dragline silk.</title>
        <authorList>
            <person name="Kono N."/>
            <person name="Nakamura H."/>
            <person name="Mori M."/>
            <person name="Yoshida Y."/>
            <person name="Ohtoshi R."/>
            <person name="Malay A.D."/>
            <person name="Moran D.A.P."/>
            <person name="Tomita M."/>
            <person name="Numata K."/>
            <person name="Arakawa K."/>
        </authorList>
    </citation>
    <scope>NUCLEOTIDE SEQUENCE</scope>
</reference>
<keyword evidence="2" id="KW-1185">Reference proteome</keyword>
<proteinExistence type="predicted"/>
<evidence type="ECO:0000313" key="2">
    <source>
        <dbReference type="Proteomes" id="UP000887013"/>
    </source>
</evidence>
<gene>
    <name evidence="1" type="ORF">NPIL_48191</name>
</gene>
<protein>
    <submittedName>
        <fullName evidence="1">Uncharacterized protein</fullName>
    </submittedName>
</protein>